<name>A0ABX2SZE1_9BACL</name>
<evidence type="ECO:0000313" key="1">
    <source>
        <dbReference type="EMBL" id="NYS47448.1"/>
    </source>
</evidence>
<accession>A0ABX2SZE1</accession>
<reference evidence="1 2" key="1">
    <citation type="submission" date="2020-07" db="EMBL/GenBank/DDBJ databases">
        <title>MOT database genomes.</title>
        <authorList>
            <person name="Joseph S."/>
            <person name="Aduse-Opoku J."/>
            <person name="Hashim A."/>
            <person name="Wade W."/>
            <person name="Curtis M."/>
        </authorList>
    </citation>
    <scope>NUCLEOTIDE SEQUENCE [LARGE SCALE GENOMIC DNA]</scope>
    <source>
        <strain evidence="1 2">CIP 106318</strain>
    </source>
</reference>
<sequence>MSKNFYNYNENLIEVLGYKDLLLNNSFNNAEINNAIFYAISALDSHIKDLEKNSFSTKNILLGDYYSFSYYSFLVNHLDKLKKLTEVVETNYLILAKEKYKLIDLKKIALSIPILWFNFYDKELDIQSTKILLEKFYTHYKEQLFIDYNLDMFMNEVGV</sequence>
<dbReference type="RefSeq" id="WP_179941232.1">
    <property type="nucleotide sequence ID" value="NZ_JACBYF010000006.1"/>
</dbReference>
<keyword evidence="2" id="KW-1185">Reference proteome</keyword>
<comment type="caution">
    <text evidence="1">The sequence shown here is derived from an EMBL/GenBank/DDBJ whole genome shotgun (WGS) entry which is preliminary data.</text>
</comment>
<gene>
    <name evidence="1" type="ORF">HZY85_04465</name>
</gene>
<organism evidence="1 2">
    <name type="scientific">Gemelliphila palaticanis</name>
    <dbReference type="NCBI Taxonomy" id="81950"/>
    <lineage>
        <taxon>Bacteria</taxon>
        <taxon>Bacillati</taxon>
        <taxon>Bacillota</taxon>
        <taxon>Bacilli</taxon>
        <taxon>Bacillales</taxon>
        <taxon>Gemellaceae</taxon>
        <taxon>Gemelliphila</taxon>
    </lineage>
</organism>
<protein>
    <submittedName>
        <fullName evidence="1">Uncharacterized protein</fullName>
    </submittedName>
</protein>
<proteinExistence type="predicted"/>
<dbReference type="EMBL" id="JACBYF010000006">
    <property type="protein sequence ID" value="NYS47448.1"/>
    <property type="molecule type" value="Genomic_DNA"/>
</dbReference>
<evidence type="ECO:0000313" key="2">
    <source>
        <dbReference type="Proteomes" id="UP000531840"/>
    </source>
</evidence>
<dbReference type="Proteomes" id="UP000531840">
    <property type="component" value="Unassembled WGS sequence"/>
</dbReference>